<dbReference type="RefSeq" id="WP_231417868.1">
    <property type="nucleotide sequence ID" value="NZ_CP126446.1"/>
</dbReference>
<organism evidence="1 2">
    <name type="scientific">Pontibacillus chungwhensis</name>
    <dbReference type="NCBI Taxonomy" id="265426"/>
    <lineage>
        <taxon>Bacteria</taxon>
        <taxon>Bacillati</taxon>
        <taxon>Bacillota</taxon>
        <taxon>Bacilli</taxon>
        <taxon>Bacillales</taxon>
        <taxon>Bacillaceae</taxon>
        <taxon>Pontibacillus</taxon>
    </lineage>
</organism>
<dbReference type="Proteomes" id="UP001236652">
    <property type="component" value="Chromosome"/>
</dbReference>
<keyword evidence="2" id="KW-1185">Reference proteome</keyword>
<dbReference type="Gene3D" id="1.20.120.20">
    <property type="entry name" value="Apolipoprotein"/>
    <property type="match status" value="1"/>
</dbReference>
<sequence>MAMNISIHAVRGNIGSLSKSSSEVSHASNDIDRVRGQISWNIRARNGINDHLQRVSTDLNRVEAKLKRIETFVHDAMNRYSYAEDEVVKLAEKTRFNHYKSQHVCEIVPRAVEEEDNRFKNLLHDTSDVVGAAWSSSTDFVSNSWTDATNVLNNSWDSTKDYSGGVWHDTSNFMENAWGKSTDFVQEGWDRASDLAGGAWTSTTKLVDDTWHNTQNIMGAAWNSTTTIADESWEKASGVAESAWTKSSRFVKTAYEDTKDVLNTTWDVSRAFVKDAYHQTADVMETAWDATVHHFKSVEWKEVGSAVITITDGAFELAFGTEIIAASITAAVSSAGAATPLAIAGGVGGGYLALDGANKIASGFTKMVDDLFVNPGKDDWVDIPNIIEEGHKDIWGDDKGSKIYTAEQIGIGFVSAGSLAKKAPELIDDGVKGISSLLFQKGFDSYQFGDNVYSLAQPNKDESEEKQ</sequence>
<name>A0ABY8UWS5_9BACI</name>
<gene>
    <name evidence="1" type="ORF">QNI29_18795</name>
</gene>
<evidence type="ECO:0000313" key="1">
    <source>
        <dbReference type="EMBL" id="WIF97748.1"/>
    </source>
</evidence>
<accession>A0ABY8UWS5</accession>
<protein>
    <recommendedName>
        <fullName evidence="3">WXG100 family type VII secretion target</fullName>
    </recommendedName>
</protein>
<proteinExistence type="predicted"/>
<reference evidence="1 2" key="1">
    <citation type="submission" date="2023-05" db="EMBL/GenBank/DDBJ databases">
        <title>Comparative genomics reveals the evidence of polycyclic aromatic hydrocarbons degradation in moderately halophilic genus Pontibacillus.</title>
        <authorList>
            <person name="Yang H."/>
            <person name="Qian Z."/>
        </authorList>
    </citation>
    <scope>NUCLEOTIDE SEQUENCE [LARGE SCALE GENOMIC DNA]</scope>
    <source>
        <strain evidence="2">HN14</strain>
    </source>
</reference>
<evidence type="ECO:0000313" key="2">
    <source>
        <dbReference type="Proteomes" id="UP001236652"/>
    </source>
</evidence>
<dbReference type="EMBL" id="CP126446">
    <property type="protein sequence ID" value="WIF97748.1"/>
    <property type="molecule type" value="Genomic_DNA"/>
</dbReference>
<evidence type="ECO:0008006" key="3">
    <source>
        <dbReference type="Google" id="ProtNLM"/>
    </source>
</evidence>